<feature type="compositionally biased region" description="Gly residues" evidence="1">
    <location>
        <begin position="947"/>
        <end position="958"/>
    </location>
</feature>
<dbReference type="Gene3D" id="3.10.120.10">
    <property type="entry name" value="Cytochrome b5-like heme/steroid binding domain"/>
    <property type="match status" value="1"/>
</dbReference>
<feature type="compositionally biased region" description="Acidic residues" evidence="1">
    <location>
        <begin position="208"/>
        <end position="220"/>
    </location>
</feature>
<dbReference type="EMBL" id="FN649726">
    <property type="protein sequence ID" value="CBN76583.1"/>
    <property type="molecule type" value="Genomic_DNA"/>
</dbReference>
<dbReference type="PROSITE" id="PS50255">
    <property type="entry name" value="CYTOCHROME_B5_2"/>
    <property type="match status" value="1"/>
</dbReference>
<dbReference type="OrthoDB" id="260519at2759"/>
<evidence type="ECO:0000256" key="1">
    <source>
        <dbReference type="SAM" id="MobiDB-lite"/>
    </source>
</evidence>
<feature type="compositionally biased region" description="Gly residues" evidence="1">
    <location>
        <begin position="221"/>
        <end position="241"/>
    </location>
</feature>
<dbReference type="InParanoid" id="D8LB74"/>
<evidence type="ECO:0000313" key="3">
    <source>
        <dbReference type="EMBL" id="CBN76583.1"/>
    </source>
</evidence>
<feature type="compositionally biased region" description="Basic residues" evidence="1">
    <location>
        <begin position="1071"/>
        <end position="1080"/>
    </location>
</feature>
<name>D8LB74_ECTSI</name>
<feature type="region of interest" description="Disordered" evidence="1">
    <location>
        <begin position="440"/>
        <end position="479"/>
    </location>
</feature>
<dbReference type="SMART" id="SM01117">
    <property type="entry name" value="Cyt-b5"/>
    <property type="match status" value="1"/>
</dbReference>
<dbReference type="Proteomes" id="UP000002630">
    <property type="component" value="Linkage Group LG01"/>
</dbReference>
<protein>
    <submittedName>
        <fullName evidence="3">Delta-9 desaturase</fullName>
    </submittedName>
</protein>
<dbReference type="InterPro" id="IPR001199">
    <property type="entry name" value="Cyt_B5-like_heme/steroid-bd"/>
</dbReference>
<sequence length="1173" mass="122939">MVGAIVLQIGTGFARVRALEAKSNNFSLFHRVNKHFHISAGWFAYAAGLVQCYRGLELVSGSDKLIFSAVDINFTFFTKGAARLCCFVELVNEKFTDEAIQQEVDNRLMPRTEELPIYTMQEFNDKVLNGRSWVIVDGAVLNVSDFAKRHPGGIRLIINAMGTDVTSEFLGENASVGNPGTVYKPHRHTDTALEIARSLVVGYIEEEDDMEETYTSEAEAEGGGSRGGGGFGGGGRSGSGDGYASDYRRKASLSSSGAASDGSSAEAGAPATLPTCRNSRSNARRSFFSSTTTTPRGYSGSYRASTPAREQTASLGRPAPFLDSDDTGKSNDSDDSYSGRGGSSGGVDGGGGGGGERLSVRGRARNKSCSGSDESGSDGGEKMRGRSSLGRRVSVGIPKISRSKTAELPSGGAGEPSATVAAGSAVRLSAEASAILNARSPPEVWSDSSARTGRRTAAPGAAATAEGASLTLPPHPAPTLKRFATAPISTVGGEGWQGKPKELLCPLASDRAVSPRWMEPALPEKPAVVIKAAGARMLKRLGSQIEFFGASVDESDSKQVPCGVKYRKTEVVVGNVGYSLGWFDRGWPSTPLDWSVPIAAGRDRMPPSVISAPSSVQSPSPTCGGGARVFRRNTTVRPCMEDSTLRIPRRVARTRNPLHSFHVCPLLLHEKLCDGGGRPVHKFVFACPGTAAALVGSMEGVCHFNMRLAQEAGMRLPRYRQKPVYVARQTVVQRAYNAFAVRVLDEEGKRRVVPSLESSEGVLCVEMRIRLYPDGLMSGLLAHLIKAKANGLLEVTALISGDHTRRNIPGNTFRRAKARLMKKGAAAGLVPRGEREVDSDTGDAKNDDDDALPANLPRLWSVSELSRVSEEDSSHTGGSKSTRSLGVFDSTGSRDLETGGGGGGGGGDLGLENTIGEAERADVDVPWSASDTAADTKSKAGKHRQHGNGGGGGGGSGGSAISSSGAAKNPRSTSFAGGAHIWSEEEAGQGQKSRSDNDGVPRGTLIAGRRGSGGGRLVDTEWGSTRRKSAARKSTSGPRGSSGDGLGGDSARSGIRVADSIQAAGLDRGRWSKKKARGSKLKIYSYPDGDDDDDGGGGSGGGRIKPTAPRFHSSYRSKIGTRDGVADDSSGNGQGRPPKTVGARRKGRRWASRDRSAMRAAGQPGGSPLDDEG</sequence>
<dbReference type="Pfam" id="PF00173">
    <property type="entry name" value="Cyt-b5"/>
    <property type="match status" value="1"/>
</dbReference>
<proteinExistence type="predicted"/>
<dbReference type="InterPro" id="IPR036400">
    <property type="entry name" value="Cyt_B5-like_heme/steroid_sf"/>
</dbReference>
<gene>
    <name evidence="3" type="ORF">Esi_0000_0291</name>
</gene>
<feature type="compositionally biased region" description="Basic and acidic residues" evidence="1">
    <location>
        <begin position="832"/>
        <end position="845"/>
    </location>
</feature>
<feature type="compositionally biased region" description="Polar residues" evidence="1">
    <location>
        <begin position="302"/>
        <end position="314"/>
    </location>
</feature>
<evidence type="ECO:0000313" key="4">
    <source>
        <dbReference type="Proteomes" id="UP000002630"/>
    </source>
</evidence>
<feature type="compositionally biased region" description="Low complexity" evidence="1">
    <location>
        <begin position="386"/>
        <end position="396"/>
    </location>
</feature>
<evidence type="ECO:0000259" key="2">
    <source>
        <dbReference type="PROSITE" id="PS50255"/>
    </source>
</evidence>
<feature type="compositionally biased region" description="Gly residues" evidence="1">
    <location>
        <begin position="339"/>
        <end position="356"/>
    </location>
</feature>
<keyword evidence="4" id="KW-1185">Reference proteome</keyword>
<dbReference type="SUPFAM" id="SSF55856">
    <property type="entry name" value="Cytochrome b5-like heme/steroid binding domain"/>
    <property type="match status" value="1"/>
</dbReference>
<feature type="compositionally biased region" description="Low complexity" evidence="1">
    <location>
        <begin position="252"/>
        <end position="296"/>
    </location>
</feature>
<feature type="region of interest" description="Disordered" evidence="1">
    <location>
        <begin position="208"/>
        <end position="418"/>
    </location>
</feature>
<feature type="compositionally biased region" description="Polar residues" evidence="1">
    <location>
        <begin position="875"/>
        <end position="884"/>
    </location>
</feature>
<reference evidence="3 4" key="1">
    <citation type="journal article" date="2010" name="Nature">
        <title>The Ectocarpus genome and the independent evolution of multicellularity in brown algae.</title>
        <authorList>
            <person name="Cock J.M."/>
            <person name="Sterck L."/>
            <person name="Rouze P."/>
            <person name="Scornet D."/>
            <person name="Allen A.E."/>
            <person name="Amoutzias G."/>
            <person name="Anthouard V."/>
            <person name="Artiguenave F."/>
            <person name="Aury J.M."/>
            <person name="Badger J.H."/>
            <person name="Beszteri B."/>
            <person name="Billiau K."/>
            <person name="Bonnet E."/>
            <person name="Bothwell J.H."/>
            <person name="Bowler C."/>
            <person name="Boyen C."/>
            <person name="Brownlee C."/>
            <person name="Carrano C.J."/>
            <person name="Charrier B."/>
            <person name="Cho G.Y."/>
            <person name="Coelho S.M."/>
            <person name="Collen J."/>
            <person name="Corre E."/>
            <person name="Da Silva C."/>
            <person name="Delage L."/>
            <person name="Delaroque N."/>
            <person name="Dittami S.M."/>
            <person name="Doulbeau S."/>
            <person name="Elias M."/>
            <person name="Farnham G."/>
            <person name="Gachon C.M."/>
            <person name="Gschloessl B."/>
            <person name="Heesch S."/>
            <person name="Jabbari K."/>
            <person name="Jubin C."/>
            <person name="Kawai H."/>
            <person name="Kimura K."/>
            <person name="Kloareg B."/>
            <person name="Kupper F.C."/>
            <person name="Lang D."/>
            <person name="Le Bail A."/>
            <person name="Leblanc C."/>
            <person name="Lerouge P."/>
            <person name="Lohr M."/>
            <person name="Lopez P.J."/>
            <person name="Martens C."/>
            <person name="Maumus F."/>
            <person name="Michel G."/>
            <person name="Miranda-Saavedra D."/>
            <person name="Morales J."/>
            <person name="Moreau H."/>
            <person name="Motomura T."/>
            <person name="Nagasato C."/>
            <person name="Napoli C.A."/>
            <person name="Nelson D.R."/>
            <person name="Nyvall-Collen P."/>
            <person name="Peters A.F."/>
            <person name="Pommier C."/>
            <person name="Potin P."/>
            <person name="Poulain J."/>
            <person name="Quesneville H."/>
            <person name="Read B."/>
            <person name="Rensing S.A."/>
            <person name="Ritter A."/>
            <person name="Rousvoal S."/>
            <person name="Samanta M."/>
            <person name="Samson G."/>
            <person name="Schroeder D.C."/>
            <person name="Segurens B."/>
            <person name="Strittmatter M."/>
            <person name="Tonon T."/>
            <person name="Tregear J.W."/>
            <person name="Valentin K."/>
            <person name="von Dassow P."/>
            <person name="Yamagishi T."/>
            <person name="Van de Peer Y."/>
            <person name="Wincker P."/>
        </authorList>
    </citation>
    <scope>NUCLEOTIDE SEQUENCE [LARGE SCALE GENOMIC DNA]</scope>
    <source>
        <strain evidence="4">Ec32 / CCAP1310/4</strain>
    </source>
</reference>
<feature type="compositionally biased region" description="Gly residues" evidence="1">
    <location>
        <begin position="898"/>
        <end position="909"/>
    </location>
</feature>
<feature type="domain" description="Cytochrome b5 heme-binding" evidence="2">
    <location>
        <begin position="115"/>
        <end position="205"/>
    </location>
</feature>
<organism evidence="3 4">
    <name type="scientific">Ectocarpus siliculosus</name>
    <name type="common">Brown alga</name>
    <name type="synonym">Conferva siliculosa</name>
    <dbReference type="NCBI Taxonomy" id="2880"/>
    <lineage>
        <taxon>Eukaryota</taxon>
        <taxon>Sar</taxon>
        <taxon>Stramenopiles</taxon>
        <taxon>Ochrophyta</taxon>
        <taxon>PX clade</taxon>
        <taxon>Phaeophyceae</taxon>
        <taxon>Ectocarpales</taxon>
        <taxon>Ectocarpaceae</taxon>
        <taxon>Ectocarpus</taxon>
    </lineage>
</organism>
<feature type="region of interest" description="Disordered" evidence="1">
    <location>
        <begin position="824"/>
        <end position="1173"/>
    </location>
</feature>
<dbReference type="STRING" id="2880.D8LB74"/>
<dbReference type="EMBL" id="FN647682">
    <property type="protein sequence ID" value="CBN76583.1"/>
    <property type="molecule type" value="Genomic_DNA"/>
</dbReference>
<feature type="compositionally biased region" description="Low complexity" evidence="1">
    <location>
        <begin position="448"/>
        <end position="469"/>
    </location>
</feature>
<accession>D8LB74</accession>
<dbReference type="AlphaFoldDB" id="D8LB74"/>